<evidence type="ECO:0000256" key="6">
    <source>
        <dbReference type="ARBA" id="ARBA00023163"/>
    </source>
</evidence>
<evidence type="ECO:0000256" key="5">
    <source>
        <dbReference type="ARBA" id="ARBA00023015"/>
    </source>
</evidence>
<dbReference type="PANTHER" id="PTHR28088:SF5">
    <property type="entry name" value="TRANSCRIPTIONAL ACTIVATOR HAA1-RELATED"/>
    <property type="match status" value="1"/>
</dbReference>
<protein>
    <submittedName>
        <fullName evidence="9">ACE transcription factor 2</fullName>
    </submittedName>
</protein>
<keyword evidence="2" id="KW-0479">Metal-binding</keyword>
<evidence type="ECO:0000313" key="9">
    <source>
        <dbReference type="EMBL" id="GAW09197.1"/>
    </source>
</evidence>
<dbReference type="AlphaFoldDB" id="A0A1Q3EPR9"/>
<dbReference type="PRINTS" id="PR00617">
    <property type="entry name" value="COPPERFIST"/>
</dbReference>
<dbReference type="GO" id="GO:0005634">
    <property type="term" value="C:nucleus"/>
    <property type="evidence" value="ECO:0007669"/>
    <property type="project" value="UniProtKB-SubCell"/>
</dbReference>
<dbReference type="SUPFAM" id="SSF57879">
    <property type="entry name" value="Zinc domain conserved in yeast copper-regulated transcription factors"/>
    <property type="match status" value="1"/>
</dbReference>
<comment type="caution">
    <text evidence="9">The sequence shown here is derived from an EMBL/GenBank/DDBJ whole genome shotgun (WGS) entry which is preliminary data.</text>
</comment>
<dbReference type="SMART" id="SM00412">
    <property type="entry name" value="Cu_FIST"/>
    <property type="match status" value="1"/>
</dbReference>
<dbReference type="PROSITE" id="PS50073">
    <property type="entry name" value="COPPER_FIST_2"/>
    <property type="match status" value="1"/>
</dbReference>
<accession>A0A1Q3EPR9</accession>
<dbReference type="STRING" id="5353.A0A1Q3EPR9"/>
<organism evidence="9 10">
    <name type="scientific">Lentinula edodes</name>
    <name type="common">Shiitake mushroom</name>
    <name type="synonym">Lentinus edodes</name>
    <dbReference type="NCBI Taxonomy" id="5353"/>
    <lineage>
        <taxon>Eukaryota</taxon>
        <taxon>Fungi</taxon>
        <taxon>Dikarya</taxon>
        <taxon>Basidiomycota</taxon>
        <taxon>Agaricomycotina</taxon>
        <taxon>Agaricomycetes</taxon>
        <taxon>Agaricomycetidae</taxon>
        <taxon>Agaricales</taxon>
        <taxon>Marasmiineae</taxon>
        <taxon>Omphalotaceae</taxon>
        <taxon>Lentinula</taxon>
    </lineage>
</organism>
<dbReference type="SMART" id="SM01090">
    <property type="entry name" value="Copper-fist"/>
    <property type="match status" value="1"/>
</dbReference>
<dbReference type="InterPro" id="IPR001083">
    <property type="entry name" value="Cu_fist_DNA-bd_dom"/>
</dbReference>
<dbReference type="PANTHER" id="PTHR28088">
    <property type="entry name" value="TRANSCRIPTIONAL ACTIVATOR HAA1-RELATED"/>
    <property type="match status" value="1"/>
</dbReference>
<feature type="domain" description="Copper-fist" evidence="8">
    <location>
        <begin position="1"/>
        <end position="37"/>
    </location>
</feature>
<keyword evidence="7" id="KW-0539">Nucleus</keyword>
<dbReference type="GO" id="GO:0045944">
    <property type="term" value="P:positive regulation of transcription by RNA polymerase II"/>
    <property type="evidence" value="ECO:0007669"/>
    <property type="project" value="TreeGrafter"/>
</dbReference>
<gene>
    <name evidence="9" type="ORF">LENED_011332</name>
</gene>
<keyword evidence="3" id="KW-0862">Zinc</keyword>
<evidence type="ECO:0000259" key="8">
    <source>
        <dbReference type="PROSITE" id="PS50073"/>
    </source>
</evidence>
<dbReference type="EMBL" id="BDGU01001041">
    <property type="protein sequence ID" value="GAW09197.1"/>
    <property type="molecule type" value="Genomic_DNA"/>
</dbReference>
<dbReference type="GO" id="GO:0000981">
    <property type="term" value="F:DNA-binding transcription factor activity, RNA polymerase II-specific"/>
    <property type="evidence" value="ECO:0007669"/>
    <property type="project" value="TreeGrafter"/>
</dbReference>
<dbReference type="InterPro" id="IPR051763">
    <property type="entry name" value="Copper_Homeo_Regul"/>
</dbReference>
<reference evidence="9 10" key="1">
    <citation type="submission" date="2016-08" db="EMBL/GenBank/DDBJ databases">
        <authorList>
            <consortium name="Lentinula edodes genome sequencing consortium"/>
            <person name="Sakamoto Y."/>
            <person name="Nakade K."/>
            <person name="Sato S."/>
            <person name="Yoshida Y."/>
            <person name="Miyazaki K."/>
            <person name="Natsume S."/>
            <person name="Konno N."/>
        </authorList>
    </citation>
    <scope>NUCLEOTIDE SEQUENCE [LARGE SCALE GENOMIC DNA]</scope>
    <source>
        <strain evidence="9 10">NBRC 111202</strain>
    </source>
</reference>
<keyword evidence="4" id="KW-0186">Copper</keyword>
<evidence type="ECO:0000256" key="7">
    <source>
        <dbReference type="ARBA" id="ARBA00023242"/>
    </source>
</evidence>
<keyword evidence="5" id="KW-0805">Transcription regulation</keyword>
<dbReference type="InterPro" id="IPR036395">
    <property type="entry name" value="Cu_fist_DNA-bd_dom_sf"/>
</dbReference>
<name>A0A1Q3EPR9_LENED</name>
<dbReference type="GO" id="GO:0006878">
    <property type="term" value="P:intracellular copper ion homeostasis"/>
    <property type="evidence" value="ECO:0007669"/>
    <property type="project" value="TreeGrafter"/>
</dbReference>
<evidence type="ECO:0000256" key="1">
    <source>
        <dbReference type="ARBA" id="ARBA00004123"/>
    </source>
</evidence>
<dbReference type="GO" id="GO:0006879">
    <property type="term" value="P:intracellular iron ion homeostasis"/>
    <property type="evidence" value="ECO:0007669"/>
    <property type="project" value="TreeGrafter"/>
</dbReference>
<dbReference type="Gene3D" id="3.90.430.10">
    <property type="entry name" value="Copper fist DNA-binding domain"/>
    <property type="match status" value="1"/>
</dbReference>
<proteinExistence type="predicted"/>
<comment type="subcellular location">
    <subcellularLocation>
        <location evidence="1">Nucleus</location>
    </subcellularLocation>
</comment>
<dbReference type="FunFam" id="3.90.430.10:FF:000001">
    <property type="entry name" value="Copper fist DNA-binding protein"/>
    <property type="match status" value="1"/>
</dbReference>
<dbReference type="GO" id="GO:0005507">
    <property type="term" value="F:copper ion binding"/>
    <property type="evidence" value="ECO:0007669"/>
    <property type="project" value="InterPro"/>
</dbReference>
<dbReference type="Pfam" id="PF00649">
    <property type="entry name" value="Copper-fist"/>
    <property type="match status" value="1"/>
</dbReference>
<sequence length="85" mass="9926">MVFVNSKKFACEACIKGHRSSTCSHTDRPLFEVKKKGPFEVNLQDSFPLLQLFLTVLKMSSELHLPLHQTHDKLASHIFYYKYRI</sequence>
<reference evidence="9 10" key="2">
    <citation type="submission" date="2017-02" db="EMBL/GenBank/DDBJ databases">
        <title>A genome survey and senescence transcriptome analysis in Lentinula edodes.</title>
        <authorList>
            <person name="Sakamoto Y."/>
            <person name="Nakade K."/>
            <person name="Sato S."/>
            <person name="Yoshida Y."/>
            <person name="Miyazaki K."/>
            <person name="Natsume S."/>
            <person name="Konno N."/>
        </authorList>
    </citation>
    <scope>NUCLEOTIDE SEQUENCE [LARGE SCALE GENOMIC DNA]</scope>
    <source>
        <strain evidence="9 10">NBRC 111202</strain>
    </source>
</reference>
<keyword evidence="10" id="KW-1185">Reference proteome</keyword>
<dbReference type="GO" id="GO:0000978">
    <property type="term" value="F:RNA polymerase II cis-regulatory region sequence-specific DNA binding"/>
    <property type="evidence" value="ECO:0007669"/>
    <property type="project" value="TreeGrafter"/>
</dbReference>
<evidence type="ECO:0000256" key="2">
    <source>
        <dbReference type="ARBA" id="ARBA00022723"/>
    </source>
</evidence>
<evidence type="ECO:0000256" key="3">
    <source>
        <dbReference type="ARBA" id="ARBA00022833"/>
    </source>
</evidence>
<keyword evidence="6" id="KW-0804">Transcription</keyword>
<evidence type="ECO:0000313" key="10">
    <source>
        <dbReference type="Proteomes" id="UP000188533"/>
    </source>
</evidence>
<evidence type="ECO:0000256" key="4">
    <source>
        <dbReference type="ARBA" id="ARBA00023008"/>
    </source>
</evidence>
<dbReference type="Proteomes" id="UP000188533">
    <property type="component" value="Unassembled WGS sequence"/>
</dbReference>